<evidence type="ECO:0000313" key="2">
    <source>
        <dbReference type="EMBL" id="CAZ86205.1"/>
    </source>
</evidence>
<feature type="transmembrane region" description="Helical" evidence="1">
    <location>
        <begin position="12"/>
        <end position="33"/>
    </location>
</feature>
<keyword evidence="1" id="KW-0472">Membrane</keyword>
<keyword evidence="3" id="KW-1185">Reference proteome</keyword>
<gene>
    <name evidence="2" type="ORF">GSTUM_00011541001</name>
</gene>
<name>D5GNW2_TUBMM</name>
<evidence type="ECO:0000313" key="3">
    <source>
        <dbReference type="Proteomes" id="UP000006911"/>
    </source>
</evidence>
<dbReference type="Proteomes" id="UP000006911">
    <property type="component" value="Unassembled WGS sequence"/>
</dbReference>
<evidence type="ECO:0000256" key="1">
    <source>
        <dbReference type="SAM" id="Phobius"/>
    </source>
</evidence>
<dbReference type="EMBL" id="FN430370">
    <property type="protein sequence ID" value="CAZ86205.1"/>
    <property type="molecule type" value="Genomic_DNA"/>
</dbReference>
<dbReference type="AlphaFoldDB" id="D5GNW2"/>
<keyword evidence="1" id="KW-0812">Transmembrane</keyword>
<dbReference type="KEGG" id="tml:GSTUM_00011541001"/>
<accession>D5GNW2</accession>
<dbReference type="GeneID" id="9182839"/>
<sequence>MMVFRQVTYFTTLFFSFLFSFSRLIPLAGIYPLQIGRKQNFT</sequence>
<keyword evidence="1" id="KW-1133">Transmembrane helix</keyword>
<proteinExistence type="predicted"/>
<protein>
    <submittedName>
        <fullName evidence="2">(Perigord truffle) hypothetical protein</fullName>
    </submittedName>
</protein>
<dbReference type="InParanoid" id="D5GNW2"/>
<organism evidence="2 3">
    <name type="scientific">Tuber melanosporum (strain Mel28)</name>
    <name type="common">Perigord black truffle</name>
    <dbReference type="NCBI Taxonomy" id="656061"/>
    <lineage>
        <taxon>Eukaryota</taxon>
        <taxon>Fungi</taxon>
        <taxon>Dikarya</taxon>
        <taxon>Ascomycota</taxon>
        <taxon>Pezizomycotina</taxon>
        <taxon>Pezizomycetes</taxon>
        <taxon>Pezizales</taxon>
        <taxon>Tuberaceae</taxon>
        <taxon>Tuber</taxon>
    </lineage>
</organism>
<dbReference type="HOGENOM" id="CLU_3260854_0_0_1"/>
<dbReference type="RefSeq" id="XP_002842014.1">
    <property type="nucleotide sequence ID" value="XM_002841968.1"/>
</dbReference>
<reference evidence="2 3" key="1">
    <citation type="journal article" date="2010" name="Nature">
        <title>Perigord black truffle genome uncovers evolutionary origins and mechanisms of symbiosis.</title>
        <authorList>
            <person name="Martin F."/>
            <person name="Kohler A."/>
            <person name="Murat C."/>
            <person name="Balestrini R."/>
            <person name="Coutinho P.M."/>
            <person name="Jaillon O."/>
            <person name="Montanini B."/>
            <person name="Morin E."/>
            <person name="Noel B."/>
            <person name="Percudani R."/>
            <person name="Porcel B."/>
            <person name="Rubini A."/>
            <person name="Amicucci A."/>
            <person name="Amselem J."/>
            <person name="Anthouard V."/>
            <person name="Arcioni S."/>
            <person name="Artiguenave F."/>
            <person name="Aury J.M."/>
            <person name="Ballario P."/>
            <person name="Bolchi A."/>
            <person name="Brenna A."/>
            <person name="Brun A."/>
            <person name="Buee M."/>
            <person name="Cantarel B."/>
            <person name="Chevalier G."/>
            <person name="Couloux A."/>
            <person name="Da Silva C."/>
            <person name="Denoeud F."/>
            <person name="Duplessis S."/>
            <person name="Ghignone S."/>
            <person name="Hilselberger B."/>
            <person name="Iotti M."/>
            <person name="Marcais B."/>
            <person name="Mello A."/>
            <person name="Miranda M."/>
            <person name="Pacioni G."/>
            <person name="Quesneville H."/>
            <person name="Riccioni C."/>
            <person name="Ruotolo R."/>
            <person name="Splivallo R."/>
            <person name="Stocchi V."/>
            <person name="Tisserant E."/>
            <person name="Viscomi A.R."/>
            <person name="Zambonelli A."/>
            <person name="Zampieri E."/>
            <person name="Henrissat B."/>
            <person name="Lebrun M.H."/>
            <person name="Paolocci F."/>
            <person name="Bonfante P."/>
            <person name="Ottonello S."/>
            <person name="Wincker P."/>
        </authorList>
    </citation>
    <scope>NUCLEOTIDE SEQUENCE [LARGE SCALE GENOMIC DNA]</scope>
    <source>
        <strain evidence="2 3">Mel28</strain>
    </source>
</reference>